<protein>
    <recommendedName>
        <fullName evidence="1">Novel toxin 15 domain-containing protein</fullName>
    </recommendedName>
</protein>
<gene>
    <name evidence="2" type="ORF">E4J94_08405</name>
</gene>
<comment type="caution">
    <text evidence="2">The sequence shown here is derived from an EMBL/GenBank/DDBJ whole genome shotgun (WGS) entry which is preliminary data.</text>
</comment>
<dbReference type="AlphaFoldDB" id="A0A4Z1BXF5"/>
<dbReference type="OrthoDB" id="603864at2"/>
<name>A0A4Z1BXF5_9FLAO</name>
<evidence type="ECO:0000313" key="3">
    <source>
        <dbReference type="Proteomes" id="UP000297998"/>
    </source>
</evidence>
<dbReference type="Pfam" id="PF15604">
    <property type="entry name" value="Ntox15"/>
    <property type="match status" value="1"/>
</dbReference>
<dbReference type="Proteomes" id="UP000297998">
    <property type="component" value="Unassembled WGS sequence"/>
</dbReference>
<dbReference type="RefSeq" id="WP_135835375.1">
    <property type="nucleotide sequence ID" value="NZ_CAUQWU010000005.1"/>
</dbReference>
<sequence>MIESLADDAGDIAKVVRMGDGKVNSSLGSQWKNSKISDNVEKQLKQQLKERGIKIPPNSNIPDDLMMNVKL</sequence>
<evidence type="ECO:0000313" key="2">
    <source>
        <dbReference type="EMBL" id="TGN27225.1"/>
    </source>
</evidence>
<reference evidence="2 3" key="1">
    <citation type="submission" date="2019-03" db="EMBL/GenBank/DDBJ databases">
        <title>Empedobacter tilapiae sp. nov., isolated from an intestine of Nile tilapia Oreochromis niloticus.</title>
        <authorList>
            <person name="Kim Y.-O."/>
            <person name="Yoon J.-H."/>
        </authorList>
    </citation>
    <scope>NUCLEOTIDE SEQUENCE [LARGE SCALE GENOMIC DNA]</scope>
    <source>
        <strain evidence="2 3">MRS2</strain>
    </source>
</reference>
<feature type="domain" description="Novel toxin 15" evidence="1">
    <location>
        <begin position="13"/>
        <end position="50"/>
    </location>
</feature>
<dbReference type="InterPro" id="IPR028949">
    <property type="entry name" value="Ntox15"/>
</dbReference>
<keyword evidence="3" id="KW-1185">Reference proteome</keyword>
<accession>A0A4Z1BXF5</accession>
<dbReference type="EMBL" id="SRPE01000005">
    <property type="protein sequence ID" value="TGN27225.1"/>
    <property type="molecule type" value="Genomic_DNA"/>
</dbReference>
<organism evidence="2 3">
    <name type="scientific">Empedobacter tilapiae</name>
    <dbReference type="NCBI Taxonomy" id="2491114"/>
    <lineage>
        <taxon>Bacteria</taxon>
        <taxon>Pseudomonadati</taxon>
        <taxon>Bacteroidota</taxon>
        <taxon>Flavobacteriia</taxon>
        <taxon>Flavobacteriales</taxon>
        <taxon>Weeksellaceae</taxon>
        <taxon>Empedobacter</taxon>
    </lineage>
</organism>
<proteinExistence type="predicted"/>
<evidence type="ECO:0000259" key="1">
    <source>
        <dbReference type="Pfam" id="PF15604"/>
    </source>
</evidence>